<name>A0A9P9L6Q4_FUSSL</name>
<evidence type="ECO:0000313" key="2">
    <source>
        <dbReference type="EMBL" id="KAH7275219.1"/>
    </source>
</evidence>
<organism evidence="2 3">
    <name type="scientific">Fusarium solani</name>
    <name type="common">Filamentous fungus</name>
    <dbReference type="NCBI Taxonomy" id="169388"/>
    <lineage>
        <taxon>Eukaryota</taxon>
        <taxon>Fungi</taxon>
        <taxon>Dikarya</taxon>
        <taxon>Ascomycota</taxon>
        <taxon>Pezizomycotina</taxon>
        <taxon>Sordariomycetes</taxon>
        <taxon>Hypocreomycetidae</taxon>
        <taxon>Hypocreales</taxon>
        <taxon>Nectriaceae</taxon>
        <taxon>Fusarium</taxon>
        <taxon>Fusarium solani species complex</taxon>
    </lineage>
</organism>
<keyword evidence="1" id="KW-0732">Signal</keyword>
<evidence type="ECO:0000313" key="3">
    <source>
        <dbReference type="Proteomes" id="UP000736672"/>
    </source>
</evidence>
<keyword evidence="3" id="KW-1185">Reference proteome</keyword>
<evidence type="ECO:0008006" key="4">
    <source>
        <dbReference type="Google" id="ProtNLM"/>
    </source>
</evidence>
<feature type="chain" id="PRO_5040131531" description="Secreted protein" evidence="1">
    <location>
        <begin position="27"/>
        <end position="74"/>
    </location>
</feature>
<accession>A0A9P9L6Q4</accession>
<dbReference type="Proteomes" id="UP000736672">
    <property type="component" value="Unassembled WGS sequence"/>
</dbReference>
<sequence length="74" mass="7930">MLLMSRQLCCNSVPVFLTCLVALTGSRTITKAPGHRRLQLFTAAAAVAAEYGMAAVHESLEPPSSRPRPGFWGS</sequence>
<protein>
    <recommendedName>
        <fullName evidence="4">Secreted protein</fullName>
    </recommendedName>
</protein>
<reference evidence="2" key="1">
    <citation type="journal article" date="2021" name="Nat. Commun.">
        <title>Genetic determinants of endophytism in the Arabidopsis root mycobiome.</title>
        <authorList>
            <person name="Mesny F."/>
            <person name="Miyauchi S."/>
            <person name="Thiergart T."/>
            <person name="Pickel B."/>
            <person name="Atanasova L."/>
            <person name="Karlsson M."/>
            <person name="Huettel B."/>
            <person name="Barry K.W."/>
            <person name="Haridas S."/>
            <person name="Chen C."/>
            <person name="Bauer D."/>
            <person name="Andreopoulos W."/>
            <person name="Pangilinan J."/>
            <person name="LaButti K."/>
            <person name="Riley R."/>
            <person name="Lipzen A."/>
            <person name="Clum A."/>
            <person name="Drula E."/>
            <person name="Henrissat B."/>
            <person name="Kohler A."/>
            <person name="Grigoriev I.V."/>
            <person name="Martin F.M."/>
            <person name="Hacquard S."/>
        </authorList>
    </citation>
    <scope>NUCLEOTIDE SEQUENCE</scope>
    <source>
        <strain evidence="2">FSSC 5 MPI-SDFR-AT-0091</strain>
    </source>
</reference>
<comment type="caution">
    <text evidence="2">The sequence shown here is derived from an EMBL/GenBank/DDBJ whole genome shotgun (WGS) entry which is preliminary data.</text>
</comment>
<proteinExistence type="predicted"/>
<feature type="signal peptide" evidence="1">
    <location>
        <begin position="1"/>
        <end position="26"/>
    </location>
</feature>
<evidence type="ECO:0000256" key="1">
    <source>
        <dbReference type="SAM" id="SignalP"/>
    </source>
</evidence>
<dbReference type="EMBL" id="JAGTJS010000001">
    <property type="protein sequence ID" value="KAH7275219.1"/>
    <property type="molecule type" value="Genomic_DNA"/>
</dbReference>
<dbReference type="AlphaFoldDB" id="A0A9P9L6Q4"/>
<gene>
    <name evidence="2" type="ORF">B0J15DRAFT_6046</name>
</gene>